<dbReference type="EMBL" id="CADCVL010000057">
    <property type="protein sequence ID" value="CAA9466553.1"/>
    <property type="molecule type" value="Genomic_DNA"/>
</dbReference>
<gene>
    <name evidence="2" type="ORF">AVDCRST_MAG65-343</name>
</gene>
<feature type="non-terminal residue" evidence="2">
    <location>
        <position position="1"/>
    </location>
</feature>
<feature type="compositionally biased region" description="Basic residues" evidence="1">
    <location>
        <begin position="59"/>
        <end position="89"/>
    </location>
</feature>
<reference evidence="2" key="1">
    <citation type="submission" date="2020-02" db="EMBL/GenBank/DDBJ databases">
        <authorList>
            <person name="Meier V. D."/>
        </authorList>
    </citation>
    <scope>NUCLEOTIDE SEQUENCE</scope>
    <source>
        <strain evidence="2">AVDCRST_MAG65</strain>
    </source>
</reference>
<organism evidence="2">
    <name type="scientific">uncultured Solirubrobacteraceae bacterium</name>
    <dbReference type="NCBI Taxonomy" id="1162706"/>
    <lineage>
        <taxon>Bacteria</taxon>
        <taxon>Bacillati</taxon>
        <taxon>Actinomycetota</taxon>
        <taxon>Thermoleophilia</taxon>
        <taxon>Solirubrobacterales</taxon>
        <taxon>Solirubrobacteraceae</taxon>
        <taxon>environmental samples</taxon>
    </lineage>
</organism>
<protein>
    <submittedName>
        <fullName evidence="2">Uncharacterized protein</fullName>
    </submittedName>
</protein>
<feature type="region of interest" description="Disordered" evidence="1">
    <location>
        <begin position="1"/>
        <end position="134"/>
    </location>
</feature>
<dbReference type="AlphaFoldDB" id="A0A6J4RCP6"/>
<feature type="compositionally biased region" description="Low complexity" evidence="1">
    <location>
        <begin position="1"/>
        <end position="13"/>
    </location>
</feature>
<accession>A0A6J4RCP6</accession>
<sequence length="134" mass="14468">GGRPSRSAAADAPGGPGVGSGAARRAHGVRQARGGGASGPRADPPRGLRGRHQRGDPRVRRRARAGAGARRRSRRGRDGRGRRRRRGARHGPATGQPRPGPGPGAHRARRRQPRRPRRRSRRHAAAHDLRARRL</sequence>
<proteinExistence type="predicted"/>
<feature type="compositionally biased region" description="Basic and acidic residues" evidence="1">
    <location>
        <begin position="125"/>
        <end position="134"/>
    </location>
</feature>
<feature type="non-terminal residue" evidence="2">
    <location>
        <position position="134"/>
    </location>
</feature>
<name>A0A6J4RCP6_9ACTN</name>
<feature type="compositionally biased region" description="Basic residues" evidence="1">
    <location>
        <begin position="106"/>
        <end position="124"/>
    </location>
</feature>
<evidence type="ECO:0000313" key="2">
    <source>
        <dbReference type="EMBL" id="CAA9466553.1"/>
    </source>
</evidence>
<evidence type="ECO:0000256" key="1">
    <source>
        <dbReference type="SAM" id="MobiDB-lite"/>
    </source>
</evidence>